<organism evidence="1 2">
    <name type="scientific">Vitreoscilla filiformis</name>
    <dbReference type="NCBI Taxonomy" id="63"/>
    <lineage>
        <taxon>Bacteria</taxon>
        <taxon>Pseudomonadati</taxon>
        <taxon>Pseudomonadota</taxon>
        <taxon>Betaproteobacteria</taxon>
        <taxon>Neisseriales</taxon>
        <taxon>Neisseriaceae</taxon>
        <taxon>Vitreoscilla</taxon>
    </lineage>
</organism>
<dbReference type="InterPro" id="IPR021455">
    <property type="entry name" value="DUF3106"/>
</dbReference>
<keyword evidence="2" id="KW-1185">Reference proteome</keyword>
<dbReference type="KEGG" id="vff:VITFI_CDS2482"/>
<protein>
    <recommendedName>
        <fullName evidence="3">DUF3106 domain-containing protein</fullName>
    </recommendedName>
</protein>
<dbReference type="EMBL" id="CP022423">
    <property type="protein sequence ID" value="ASM78260.1"/>
    <property type="molecule type" value="Genomic_DNA"/>
</dbReference>
<evidence type="ECO:0008006" key="3">
    <source>
        <dbReference type="Google" id="ProtNLM"/>
    </source>
</evidence>
<dbReference type="AlphaFoldDB" id="A0A221KHI2"/>
<evidence type="ECO:0000313" key="1">
    <source>
        <dbReference type="EMBL" id="ASM78260.1"/>
    </source>
</evidence>
<dbReference type="Pfam" id="PF11304">
    <property type="entry name" value="DUF3106"/>
    <property type="match status" value="1"/>
</dbReference>
<proteinExistence type="predicted"/>
<name>A0A221KHI2_VITFI</name>
<reference evidence="1 2" key="1">
    <citation type="submission" date="2017-07" db="EMBL/GenBank/DDBJ databases">
        <title>Complete Genome Sequence of the cosmetic ferment Vitreoscilla filiformis (ATCC15551).</title>
        <authorList>
            <person name="Contreras S."/>
            <person name="Sagory-Zalkind P."/>
            <person name="Blanquart H."/>
            <person name="Iltis A."/>
            <person name="Morand S.C."/>
        </authorList>
    </citation>
    <scope>NUCLEOTIDE SEQUENCE [LARGE SCALE GENOMIC DNA]</scope>
    <source>
        <strain evidence="1 2">ATCC 15551</strain>
    </source>
</reference>
<sequence>MTLALLNSSSTHRSEMTRRWHQAAVAAACAVALVCGQGVHAQGVQPIAPVTWGALSMQQRTTLAPLAVEWSRLAPAVQHKWIEIAGKLPTMSAEQQQRVHERMREWARLSPEQRTEARLNFQQFRQWGGVDKQARWEAYQALPPEERQALAAKAARAASAPASAPMASPTHLLRKAPLGAMVPKSNVVKEAPVPAVLALRPVAPSVVQARPGVTTQWVGVKQPSPPDHQKAGQPKIAAGPGMVDRSTLLPKHGPQAAGVAAPHKPPVVARAGAASAVSPAASSAAVASSPVVGAASAASSVVAAVPVAASAVASVVN</sequence>
<dbReference type="Proteomes" id="UP000199729">
    <property type="component" value="Chromosome"/>
</dbReference>
<gene>
    <name evidence="1" type="ORF">VITFI_CDS2482</name>
</gene>
<evidence type="ECO:0000313" key="2">
    <source>
        <dbReference type="Proteomes" id="UP000199729"/>
    </source>
</evidence>
<accession>A0A221KHI2</accession>